<evidence type="ECO:0000313" key="2">
    <source>
        <dbReference type="Proteomes" id="UP000602381"/>
    </source>
</evidence>
<sequence>MAPWLQSPLDVLFNYWMSLRGADGGIPQKSHLNPVKFKTVLSDVSILERTGKENYIYRLIGSDILQRFTTLSSGINLFDRLDPNSATFISDWLEAIFHLPCAAHCHYVARYPTGLKRTMSSLYLPLADKEGTLRFLLAYHRATALEGYSATVHESNIEMEQMIVTPIDLGSGVPDLPKTLDE</sequence>
<comment type="caution">
    <text evidence="1">The sequence shown here is derived from an EMBL/GenBank/DDBJ whole genome shotgun (WGS) entry which is preliminary data.</text>
</comment>
<dbReference type="RefSeq" id="WP_150005604.1">
    <property type="nucleotide sequence ID" value="NZ_BMOV01000008.1"/>
</dbReference>
<accession>A0ABQ2LFY9</accession>
<dbReference type="InterPro" id="IPR009922">
    <property type="entry name" value="DUF1457"/>
</dbReference>
<name>A0ABQ2LFY9_9PROT</name>
<dbReference type="Pfam" id="PF07310">
    <property type="entry name" value="PAS_5"/>
    <property type="match status" value="1"/>
</dbReference>
<reference evidence="2" key="1">
    <citation type="journal article" date="2019" name="Int. J. Syst. Evol. Microbiol.">
        <title>The Global Catalogue of Microorganisms (GCM) 10K type strain sequencing project: providing services to taxonomists for standard genome sequencing and annotation.</title>
        <authorList>
            <consortium name="The Broad Institute Genomics Platform"/>
            <consortium name="The Broad Institute Genome Sequencing Center for Infectious Disease"/>
            <person name="Wu L."/>
            <person name="Ma J."/>
        </authorList>
    </citation>
    <scope>NUCLEOTIDE SEQUENCE [LARGE SCALE GENOMIC DNA]</scope>
    <source>
        <strain evidence="2">JCM 17843</strain>
    </source>
</reference>
<organism evidence="1 2">
    <name type="scientific">Iodidimonas muriae</name>
    <dbReference type="NCBI Taxonomy" id="261467"/>
    <lineage>
        <taxon>Bacteria</taxon>
        <taxon>Pseudomonadati</taxon>
        <taxon>Pseudomonadota</taxon>
        <taxon>Alphaproteobacteria</taxon>
        <taxon>Iodidimonadales</taxon>
        <taxon>Iodidimonadaceae</taxon>
        <taxon>Iodidimonas</taxon>
    </lineage>
</organism>
<protein>
    <recommendedName>
        <fullName evidence="3">PAS domain-containing protein</fullName>
    </recommendedName>
</protein>
<gene>
    <name evidence="1" type="ORF">GCM10007972_22310</name>
</gene>
<dbReference type="Proteomes" id="UP000602381">
    <property type="component" value="Unassembled WGS sequence"/>
</dbReference>
<keyword evidence="2" id="KW-1185">Reference proteome</keyword>
<proteinExistence type="predicted"/>
<evidence type="ECO:0008006" key="3">
    <source>
        <dbReference type="Google" id="ProtNLM"/>
    </source>
</evidence>
<evidence type="ECO:0000313" key="1">
    <source>
        <dbReference type="EMBL" id="GGO14807.1"/>
    </source>
</evidence>
<dbReference type="EMBL" id="BMOV01000008">
    <property type="protein sequence ID" value="GGO14807.1"/>
    <property type="molecule type" value="Genomic_DNA"/>
</dbReference>